<proteinExistence type="predicted"/>
<organism evidence="2">
    <name type="scientific">Anguilla anguilla</name>
    <name type="common">European freshwater eel</name>
    <name type="synonym">Muraena anguilla</name>
    <dbReference type="NCBI Taxonomy" id="7936"/>
    <lineage>
        <taxon>Eukaryota</taxon>
        <taxon>Metazoa</taxon>
        <taxon>Chordata</taxon>
        <taxon>Craniata</taxon>
        <taxon>Vertebrata</taxon>
        <taxon>Euteleostomi</taxon>
        <taxon>Actinopterygii</taxon>
        <taxon>Neopterygii</taxon>
        <taxon>Teleostei</taxon>
        <taxon>Anguilliformes</taxon>
        <taxon>Anguillidae</taxon>
        <taxon>Anguilla</taxon>
    </lineage>
</organism>
<evidence type="ECO:0000313" key="2">
    <source>
        <dbReference type="EMBL" id="JAH53557.1"/>
    </source>
</evidence>
<evidence type="ECO:0000256" key="1">
    <source>
        <dbReference type="SAM" id="SignalP"/>
    </source>
</evidence>
<reference evidence="2" key="1">
    <citation type="submission" date="2014-11" db="EMBL/GenBank/DDBJ databases">
        <authorList>
            <person name="Amaro Gonzalez C."/>
        </authorList>
    </citation>
    <scope>NUCLEOTIDE SEQUENCE</scope>
</reference>
<reference evidence="2" key="2">
    <citation type="journal article" date="2015" name="Fish Shellfish Immunol.">
        <title>Early steps in the European eel (Anguilla anguilla)-Vibrio vulnificus interaction in the gills: Role of the RtxA13 toxin.</title>
        <authorList>
            <person name="Callol A."/>
            <person name="Pajuelo D."/>
            <person name="Ebbesson L."/>
            <person name="Teles M."/>
            <person name="MacKenzie S."/>
            <person name="Amaro C."/>
        </authorList>
    </citation>
    <scope>NUCLEOTIDE SEQUENCE</scope>
</reference>
<feature type="chain" id="PRO_5002432710" evidence="1">
    <location>
        <begin position="23"/>
        <end position="49"/>
    </location>
</feature>
<feature type="signal peptide" evidence="1">
    <location>
        <begin position="1"/>
        <end position="22"/>
    </location>
</feature>
<dbReference type="AlphaFoldDB" id="A0A0E9TJA9"/>
<keyword evidence="1" id="KW-0732">Signal</keyword>
<sequence length="49" mass="5438">MLYLELGSLLFWVVASVAGRLAEPLEKSLNTTQHSPSLSFSLLDYRARG</sequence>
<dbReference type="EMBL" id="GBXM01055020">
    <property type="protein sequence ID" value="JAH53557.1"/>
    <property type="molecule type" value="Transcribed_RNA"/>
</dbReference>
<name>A0A0E9TJA9_ANGAN</name>
<accession>A0A0E9TJA9</accession>
<protein>
    <submittedName>
        <fullName evidence="2">Uncharacterized protein</fullName>
    </submittedName>
</protein>